<protein>
    <recommendedName>
        <fullName evidence="4">DUF1618 domain-containing protein</fullName>
    </recommendedName>
</protein>
<dbReference type="Gramene" id="ORUFI12G12760.1">
    <property type="protein sequence ID" value="ORUFI12G12760.1"/>
    <property type="gene ID" value="ORUFI12G12760"/>
</dbReference>
<evidence type="ECO:0000256" key="1">
    <source>
        <dbReference type="SAM" id="MobiDB-lite"/>
    </source>
</evidence>
<feature type="compositionally biased region" description="Pro residues" evidence="1">
    <location>
        <begin position="16"/>
        <end position="26"/>
    </location>
</feature>
<sequence length="413" mass="45111">MVTPDKKRRKKLAEPEPTPTPAPEPVPRLLRVRPGNKKKNKGASPEKQPPVYMVLAHGVEEEPTTHSVIEVAACAAARRLLNTGSGRGRGRGMSFAAVGTRTVGVGVELTTVYDPETSTERGGPRLIFPKVNPVLISISDDGGGVVGGGTLYALSRTPAVVRPLDFEPWFFVLDDLSHTVWRELPSPPLFPCRLNPLEFLDPPKLRVAAYALVGSHILLSVSVQQLQPQQQQEDKGTCAFDMDTEQWEMVHDSNLPFDGQALPLGSDDDHRFVAVASAAADVTVYRMVVGISAVTGKKELTIVALRVVVASNSKCRIVPGNLLCAMGKGSFASFEFRSIAAASMGKVGRARIVHRTYSLVDDGEDDWVVMVKKQDRQVYKLRDPSFLGGCSFFHEKIVYAATRRKINILEFAK</sequence>
<evidence type="ECO:0000313" key="2">
    <source>
        <dbReference type="EnsemblPlants" id="ORUFI12G12760.1"/>
    </source>
</evidence>
<dbReference type="InterPro" id="IPR012871">
    <property type="entry name" value="DUF1668_ORYSA"/>
</dbReference>
<dbReference type="PANTHER" id="PTHR33085">
    <property type="entry name" value="OS12G0113100 PROTEIN-RELATED"/>
    <property type="match status" value="1"/>
</dbReference>
<feature type="compositionally biased region" description="Basic residues" evidence="1">
    <location>
        <begin position="30"/>
        <end position="41"/>
    </location>
</feature>
<reference evidence="2" key="2">
    <citation type="submission" date="2015-06" db="UniProtKB">
        <authorList>
            <consortium name="EnsemblPlants"/>
        </authorList>
    </citation>
    <scope>IDENTIFICATION</scope>
</reference>
<dbReference type="HOGENOM" id="CLU_041856_0_0_1"/>
<dbReference type="AlphaFoldDB" id="A0A0E0RH57"/>
<reference evidence="3" key="1">
    <citation type="submission" date="2013-06" db="EMBL/GenBank/DDBJ databases">
        <authorList>
            <person name="Zhao Q."/>
        </authorList>
    </citation>
    <scope>NUCLEOTIDE SEQUENCE</scope>
    <source>
        <strain evidence="3">cv. W1943</strain>
    </source>
</reference>
<evidence type="ECO:0000313" key="3">
    <source>
        <dbReference type="Proteomes" id="UP000008022"/>
    </source>
</evidence>
<feature type="compositionally biased region" description="Basic residues" evidence="1">
    <location>
        <begin position="1"/>
        <end position="11"/>
    </location>
</feature>
<dbReference type="EnsemblPlants" id="ORUFI12G12760.1">
    <property type="protein sequence ID" value="ORUFI12G12760.1"/>
    <property type="gene ID" value="ORUFI12G12760"/>
</dbReference>
<dbReference type="PANTHER" id="PTHR33085:SF127">
    <property type="entry name" value="EXPRESSED PROTEIN"/>
    <property type="match status" value="1"/>
</dbReference>
<keyword evidence="3" id="KW-1185">Reference proteome</keyword>
<proteinExistence type="predicted"/>
<dbReference type="OMA" id="KQPPVYM"/>
<name>A0A0E0RH57_ORYRU</name>
<evidence type="ECO:0008006" key="4">
    <source>
        <dbReference type="Google" id="ProtNLM"/>
    </source>
</evidence>
<dbReference type="Proteomes" id="UP000008022">
    <property type="component" value="Unassembled WGS sequence"/>
</dbReference>
<organism evidence="2 3">
    <name type="scientific">Oryza rufipogon</name>
    <name type="common">Brownbeard rice</name>
    <name type="synonym">Asian wild rice</name>
    <dbReference type="NCBI Taxonomy" id="4529"/>
    <lineage>
        <taxon>Eukaryota</taxon>
        <taxon>Viridiplantae</taxon>
        <taxon>Streptophyta</taxon>
        <taxon>Embryophyta</taxon>
        <taxon>Tracheophyta</taxon>
        <taxon>Spermatophyta</taxon>
        <taxon>Magnoliopsida</taxon>
        <taxon>Liliopsida</taxon>
        <taxon>Poales</taxon>
        <taxon>Poaceae</taxon>
        <taxon>BOP clade</taxon>
        <taxon>Oryzoideae</taxon>
        <taxon>Oryzeae</taxon>
        <taxon>Oryzinae</taxon>
        <taxon>Oryza</taxon>
    </lineage>
</organism>
<accession>A0A0E0RH57</accession>
<dbReference type="Pfam" id="PF07893">
    <property type="entry name" value="DUF1668"/>
    <property type="match status" value="1"/>
</dbReference>
<feature type="region of interest" description="Disordered" evidence="1">
    <location>
        <begin position="1"/>
        <end position="50"/>
    </location>
</feature>